<dbReference type="PROSITE" id="PS51843">
    <property type="entry name" value="NR_LBD"/>
    <property type="match status" value="1"/>
</dbReference>
<evidence type="ECO:0000313" key="12">
    <source>
        <dbReference type="EMBL" id="CAB3399129.1"/>
    </source>
</evidence>
<dbReference type="SMART" id="SM00430">
    <property type="entry name" value="HOLI"/>
    <property type="match status" value="1"/>
</dbReference>
<keyword evidence="13" id="KW-1185">Reference proteome</keyword>
<keyword evidence="3" id="KW-0862">Zinc</keyword>
<dbReference type="PANTHER" id="PTHR47519:SF2">
    <property type="entry name" value="NUCLEAR HORMONE RECEPTOR FAMILY MEMBER NHR-97"/>
    <property type="match status" value="1"/>
</dbReference>
<feature type="domain" description="NR LBD" evidence="11">
    <location>
        <begin position="171"/>
        <end position="427"/>
    </location>
</feature>
<dbReference type="GO" id="GO:0003700">
    <property type="term" value="F:DNA-binding transcription factor activity"/>
    <property type="evidence" value="ECO:0007669"/>
    <property type="project" value="InterPro"/>
</dbReference>
<feature type="region of interest" description="Disordered" evidence="10">
    <location>
        <begin position="132"/>
        <end position="151"/>
    </location>
</feature>
<dbReference type="InterPro" id="IPR013088">
    <property type="entry name" value="Znf_NHR/GATA"/>
</dbReference>
<dbReference type="InterPro" id="IPR035500">
    <property type="entry name" value="NHR-like_dom_sf"/>
</dbReference>
<dbReference type="SMART" id="SM00399">
    <property type="entry name" value="ZnF_C4"/>
    <property type="match status" value="1"/>
</dbReference>
<dbReference type="GO" id="GO:0043565">
    <property type="term" value="F:sequence-specific DNA binding"/>
    <property type="evidence" value="ECO:0007669"/>
    <property type="project" value="InterPro"/>
</dbReference>
<evidence type="ECO:0000256" key="4">
    <source>
        <dbReference type="ARBA" id="ARBA00023015"/>
    </source>
</evidence>
<keyword evidence="5" id="KW-0238">DNA-binding</keyword>
<keyword evidence="8" id="KW-0539">Nucleus</keyword>
<evidence type="ECO:0000256" key="2">
    <source>
        <dbReference type="ARBA" id="ARBA00022771"/>
    </source>
</evidence>
<evidence type="ECO:0000259" key="11">
    <source>
        <dbReference type="PROSITE" id="PS51843"/>
    </source>
</evidence>
<dbReference type="GO" id="GO:0008270">
    <property type="term" value="F:zinc ion binding"/>
    <property type="evidence" value="ECO:0007669"/>
    <property type="project" value="UniProtKB-KW"/>
</dbReference>
<feature type="compositionally biased region" description="Basic and acidic residues" evidence="10">
    <location>
        <begin position="84"/>
        <end position="94"/>
    </location>
</feature>
<dbReference type="Pfam" id="PF00104">
    <property type="entry name" value="Hormone_recep"/>
    <property type="match status" value="1"/>
</dbReference>
<dbReference type="Proteomes" id="UP000494206">
    <property type="component" value="Unassembled WGS sequence"/>
</dbReference>
<evidence type="ECO:0000313" key="13">
    <source>
        <dbReference type="Proteomes" id="UP000494206"/>
    </source>
</evidence>
<evidence type="ECO:0000256" key="9">
    <source>
        <dbReference type="ARBA" id="ARBA00037512"/>
    </source>
</evidence>
<dbReference type="InterPro" id="IPR052496">
    <property type="entry name" value="Orphan_Nuclear_Rcpt"/>
</dbReference>
<gene>
    <name evidence="12" type="ORF">CBOVIS_LOCUS2304</name>
</gene>
<evidence type="ECO:0000256" key="8">
    <source>
        <dbReference type="ARBA" id="ARBA00023242"/>
    </source>
</evidence>
<organism evidence="12 13">
    <name type="scientific">Caenorhabditis bovis</name>
    <dbReference type="NCBI Taxonomy" id="2654633"/>
    <lineage>
        <taxon>Eukaryota</taxon>
        <taxon>Metazoa</taxon>
        <taxon>Ecdysozoa</taxon>
        <taxon>Nematoda</taxon>
        <taxon>Chromadorea</taxon>
        <taxon>Rhabditida</taxon>
        <taxon>Rhabditina</taxon>
        <taxon>Rhabditomorpha</taxon>
        <taxon>Rhabditoidea</taxon>
        <taxon>Rhabditidae</taxon>
        <taxon>Peloderinae</taxon>
        <taxon>Caenorhabditis</taxon>
    </lineage>
</organism>
<evidence type="ECO:0000256" key="1">
    <source>
        <dbReference type="ARBA" id="ARBA00022723"/>
    </source>
</evidence>
<dbReference type="EMBL" id="CADEPM010000002">
    <property type="protein sequence ID" value="CAB3399129.1"/>
    <property type="molecule type" value="Genomic_DNA"/>
</dbReference>
<dbReference type="CDD" id="cd06157">
    <property type="entry name" value="NR_LBD"/>
    <property type="match status" value="1"/>
</dbReference>
<name>A0A8S1EHB1_9PELO</name>
<feature type="compositionally biased region" description="Polar residues" evidence="10">
    <location>
        <begin position="134"/>
        <end position="143"/>
    </location>
</feature>
<dbReference type="Gene3D" id="1.10.565.10">
    <property type="entry name" value="Retinoid X Receptor"/>
    <property type="match status" value="1"/>
</dbReference>
<keyword evidence="1" id="KW-0479">Metal-binding</keyword>
<dbReference type="AlphaFoldDB" id="A0A8S1EHB1"/>
<dbReference type="InterPro" id="IPR000536">
    <property type="entry name" value="Nucl_hrmn_rcpt_lig-bd"/>
</dbReference>
<keyword evidence="7" id="KW-0675">Receptor</keyword>
<keyword evidence="2" id="KW-0863">Zinc-finger</keyword>
<dbReference type="PANTHER" id="PTHR47519">
    <property type="entry name" value="NUCLEAR HORMONE RECEPTOR FAMILY MEMBER NHR-31-RELATED"/>
    <property type="match status" value="1"/>
</dbReference>
<evidence type="ECO:0000256" key="5">
    <source>
        <dbReference type="ARBA" id="ARBA00023125"/>
    </source>
</evidence>
<dbReference type="InterPro" id="IPR001628">
    <property type="entry name" value="Znf_hrmn_rcpt"/>
</dbReference>
<sequence length="427" mass="46584">MTDTQASTAAFAFAALIGCGSPNQAAFSMETLLKPELGEFSPSGGNASGGEESSICSVCCDEASGRHYGVVACFGCKEVGMEPDAIRPDRDKTGRQKNPRRNVQYDMTGKKMSISSLISELPCVNKLKEECDDTATSPSSRSDSAPIDLRPSPIDESVLTTLCEIETIIMQLRDSHETVQRMNPNINDAILKPSLIINRSLLNFNGLKGEANLGCVAANLRRLVVLVVDYCNTLKPIADINVVEKLALVRNFAAPYALLFCGHHSVTNGAPMDDSIYLPSGHKLSAKSIIFENKSDEKKYILLDAKADVVRRNMIEMLINQIRKLTISNTEMVALKAIMALDPNVRGLSNDTINLLTVARESVQNALFTHLMSRYNNIEATTRFASLLLLISSATKVSASLSSLLQLSKDVSFEVDQILEDIFLNEN</sequence>
<dbReference type="SUPFAM" id="SSF48508">
    <property type="entry name" value="Nuclear receptor ligand-binding domain"/>
    <property type="match status" value="1"/>
</dbReference>
<evidence type="ECO:0000256" key="6">
    <source>
        <dbReference type="ARBA" id="ARBA00023163"/>
    </source>
</evidence>
<evidence type="ECO:0000256" key="10">
    <source>
        <dbReference type="SAM" id="MobiDB-lite"/>
    </source>
</evidence>
<evidence type="ECO:0000256" key="3">
    <source>
        <dbReference type="ARBA" id="ARBA00022833"/>
    </source>
</evidence>
<comment type="function">
    <text evidence="9">Orphan nuclear receptor.</text>
</comment>
<feature type="region of interest" description="Disordered" evidence="10">
    <location>
        <begin position="84"/>
        <end position="106"/>
    </location>
</feature>
<comment type="caution">
    <text evidence="12">The sequence shown here is derived from an EMBL/GenBank/DDBJ whole genome shotgun (WGS) entry which is preliminary data.</text>
</comment>
<dbReference type="Pfam" id="PF00105">
    <property type="entry name" value="zf-C4"/>
    <property type="match status" value="1"/>
</dbReference>
<evidence type="ECO:0000256" key="7">
    <source>
        <dbReference type="ARBA" id="ARBA00023170"/>
    </source>
</evidence>
<dbReference type="Gene3D" id="3.30.50.10">
    <property type="entry name" value="Erythroid Transcription Factor GATA-1, subunit A"/>
    <property type="match status" value="1"/>
</dbReference>
<keyword evidence="4" id="KW-0805">Transcription regulation</keyword>
<dbReference type="OrthoDB" id="5799427at2759"/>
<protein>
    <recommendedName>
        <fullName evidence="11">NR LBD domain-containing protein</fullName>
    </recommendedName>
</protein>
<keyword evidence="6" id="KW-0804">Transcription</keyword>
<reference evidence="12 13" key="1">
    <citation type="submission" date="2020-04" db="EMBL/GenBank/DDBJ databases">
        <authorList>
            <person name="Laetsch R D."/>
            <person name="Stevens L."/>
            <person name="Kumar S."/>
            <person name="Blaxter L. M."/>
        </authorList>
    </citation>
    <scope>NUCLEOTIDE SEQUENCE [LARGE SCALE GENOMIC DNA]</scope>
</reference>
<proteinExistence type="predicted"/>
<dbReference type="SUPFAM" id="SSF57716">
    <property type="entry name" value="Glucocorticoid receptor-like (DNA-binding domain)"/>
    <property type="match status" value="1"/>
</dbReference>
<accession>A0A8S1EHB1</accession>